<dbReference type="RefSeq" id="WP_258330055.1">
    <property type="nucleotide sequence ID" value="NZ_JAPTGG010000001.1"/>
</dbReference>
<dbReference type="SUPFAM" id="SSF52833">
    <property type="entry name" value="Thioredoxin-like"/>
    <property type="match status" value="1"/>
</dbReference>
<keyword evidence="2 5" id="KW-0575">Peroxidase</keyword>
<feature type="active site" evidence="4">
    <location>
        <position position="38"/>
    </location>
</feature>
<dbReference type="PROSITE" id="PS51352">
    <property type="entry name" value="THIOREDOXIN_2"/>
    <property type="match status" value="1"/>
</dbReference>
<proteinExistence type="inferred from homology"/>
<dbReference type="Proteomes" id="UP001069090">
    <property type="component" value="Unassembled WGS sequence"/>
</dbReference>
<keyword evidence="3 5" id="KW-0560">Oxidoreductase</keyword>
<dbReference type="CDD" id="cd00340">
    <property type="entry name" value="GSH_Peroxidase"/>
    <property type="match status" value="1"/>
</dbReference>
<sequence>MKTSPLYDLSVSDIQGKPVTLADYRGQVLLIVNSASECDYTPQYQELELLQQQLQQRFGPNKFSVLAFPCDQFGQQEPGSDSEILQFCQSRYGVSFPLFSKIEVNGPQASPLYRHLKQAIPTASGHSNIRWNFEKFIVDKKGRVVKRAPPARSPLALQKHLAGLIQQR</sequence>
<organism evidence="7 8">
    <name type="scientific">Dasania phycosphaerae</name>
    <dbReference type="NCBI Taxonomy" id="2950436"/>
    <lineage>
        <taxon>Bacteria</taxon>
        <taxon>Pseudomonadati</taxon>
        <taxon>Pseudomonadota</taxon>
        <taxon>Gammaproteobacteria</taxon>
        <taxon>Cellvibrionales</taxon>
        <taxon>Spongiibacteraceae</taxon>
        <taxon>Dasania</taxon>
    </lineage>
</organism>
<dbReference type="PANTHER" id="PTHR11592">
    <property type="entry name" value="GLUTATHIONE PEROXIDASE"/>
    <property type="match status" value="1"/>
</dbReference>
<dbReference type="FunFam" id="3.40.30.10:FF:000010">
    <property type="entry name" value="Glutathione peroxidase"/>
    <property type="match status" value="1"/>
</dbReference>
<dbReference type="EMBL" id="JAPTGG010000001">
    <property type="protein sequence ID" value="MCZ0863907.1"/>
    <property type="molecule type" value="Genomic_DNA"/>
</dbReference>
<dbReference type="PRINTS" id="PR01011">
    <property type="entry name" value="GLUTPROXDASE"/>
</dbReference>
<dbReference type="InterPro" id="IPR036249">
    <property type="entry name" value="Thioredoxin-like_sf"/>
</dbReference>
<reference evidence="7 8" key="1">
    <citation type="submission" date="2022-12" db="EMBL/GenBank/DDBJ databases">
        <title>Dasania phycosphaerae sp. nov., isolated from particulate material of the south coast of Korea.</title>
        <authorList>
            <person name="Jiang Y."/>
        </authorList>
    </citation>
    <scope>NUCLEOTIDE SEQUENCE [LARGE SCALE GENOMIC DNA]</scope>
    <source>
        <strain evidence="7 8">GY-19</strain>
    </source>
</reference>
<dbReference type="Gene3D" id="3.40.30.10">
    <property type="entry name" value="Glutaredoxin"/>
    <property type="match status" value="1"/>
</dbReference>
<evidence type="ECO:0000313" key="7">
    <source>
        <dbReference type="EMBL" id="MCZ0863907.1"/>
    </source>
</evidence>
<name>A0A9J6RHH7_9GAMM</name>
<dbReference type="InterPro" id="IPR013766">
    <property type="entry name" value="Thioredoxin_domain"/>
</dbReference>
<evidence type="ECO:0000259" key="6">
    <source>
        <dbReference type="PROSITE" id="PS51352"/>
    </source>
</evidence>
<dbReference type="PROSITE" id="PS51355">
    <property type="entry name" value="GLUTATHIONE_PEROXID_3"/>
    <property type="match status" value="1"/>
</dbReference>
<evidence type="ECO:0000256" key="4">
    <source>
        <dbReference type="PIRSR" id="PIRSR000303-1"/>
    </source>
</evidence>
<dbReference type="PIRSF" id="PIRSF000303">
    <property type="entry name" value="Glutathion_perox"/>
    <property type="match status" value="1"/>
</dbReference>
<feature type="domain" description="Thioredoxin" evidence="6">
    <location>
        <begin position="1"/>
        <end position="166"/>
    </location>
</feature>
<comment type="similarity">
    <text evidence="1 5">Belongs to the glutathione peroxidase family.</text>
</comment>
<keyword evidence="8" id="KW-1185">Reference proteome</keyword>
<evidence type="ECO:0000256" key="2">
    <source>
        <dbReference type="ARBA" id="ARBA00022559"/>
    </source>
</evidence>
<dbReference type="GO" id="GO:0004601">
    <property type="term" value="F:peroxidase activity"/>
    <property type="evidence" value="ECO:0007669"/>
    <property type="project" value="UniProtKB-KW"/>
</dbReference>
<comment type="caution">
    <text evidence="7">The sequence shown here is derived from an EMBL/GenBank/DDBJ whole genome shotgun (WGS) entry which is preliminary data.</text>
</comment>
<evidence type="ECO:0000256" key="5">
    <source>
        <dbReference type="RuleBase" id="RU000499"/>
    </source>
</evidence>
<evidence type="ECO:0000256" key="3">
    <source>
        <dbReference type="ARBA" id="ARBA00023002"/>
    </source>
</evidence>
<gene>
    <name evidence="7" type="ORF">O0V09_01765</name>
</gene>
<dbReference type="InterPro" id="IPR000889">
    <property type="entry name" value="Glutathione_peroxidase"/>
</dbReference>
<accession>A0A9J6RHH7</accession>
<dbReference type="Pfam" id="PF00255">
    <property type="entry name" value="GSHPx"/>
    <property type="match status" value="1"/>
</dbReference>
<dbReference type="AlphaFoldDB" id="A0A9J6RHH7"/>
<evidence type="ECO:0000313" key="8">
    <source>
        <dbReference type="Proteomes" id="UP001069090"/>
    </source>
</evidence>
<dbReference type="PANTHER" id="PTHR11592:SF78">
    <property type="entry name" value="GLUTATHIONE PEROXIDASE"/>
    <property type="match status" value="1"/>
</dbReference>
<dbReference type="GO" id="GO:0034599">
    <property type="term" value="P:cellular response to oxidative stress"/>
    <property type="evidence" value="ECO:0007669"/>
    <property type="project" value="TreeGrafter"/>
</dbReference>
<protein>
    <recommendedName>
        <fullName evidence="5">Glutathione peroxidase</fullName>
    </recommendedName>
</protein>
<evidence type="ECO:0000256" key="1">
    <source>
        <dbReference type="ARBA" id="ARBA00006926"/>
    </source>
</evidence>